<evidence type="ECO:0000313" key="2">
    <source>
        <dbReference type="EMBL" id="CAG2195848.1"/>
    </source>
</evidence>
<feature type="domain" description="Retrotransposon gag" evidence="1">
    <location>
        <begin position="215"/>
        <end position="308"/>
    </location>
</feature>
<accession>A0A8S3QN28</accession>
<dbReference type="Pfam" id="PF03732">
    <property type="entry name" value="Retrotrans_gag"/>
    <property type="match status" value="1"/>
</dbReference>
<gene>
    <name evidence="2" type="ORF">MEDL_10759</name>
</gene>
<evidence type="ECO:0000313" key="3">
    <source>
        <dbReference type="Proteomes" id="UP000683360"/>
    </source>
</evidence>
<organism evidence="2 3">
    <name type="scientific">Mytilus edulis</name>
    <name type="common">Blue mussel</name>
    <dbReference type="NCBI Taxonomy" id="6550"/>
    <lineage>
        <taxon>Eukaryota</taxon>
        <taxon>Metazoa</taxon>
        <taxon>Spiralia</taxon>
        <taxon>Lophotrochozoa</taxon>
        <taxon>Mollusca</taxon>
        <taxon>Bivalvia</taxon>
        <taxon>Autobranchia</taxon>
        <taxon>Pteriomorphia</taxon>
        <taxon>Mytilida</taxon>
        <taxon>Mytiloidea</taxon>
        <taxon>Mytilidae</taxon>
        <taxon>Mytilinae</taxon>
        <taxon>Mytilus</taxon>
    </lineage>
</organism>
<sequence length="334" mass="38059">MEVSLVSYMSELEVNTNVNQLPSWAVDLLMEELGIAGFQKDPQCELSSYSGALSNGWDSTGKSQVSYSWYIERKRVRCLTVGILKGEAGVLQWVYGKGEAGPTVEASPMNRYDSEDDLALFHDTYLPRNYESEDAEFNELLSLVPKINTPNISVSLANQSVSFIRDSDEIMEKLAACRKFGGYPHENASVFMKEFTSFATLHKIDHIDDQRMIAAFHLNLTGPALTWFNSLDSGSKRTWRHFLTIFEEKYIELDWQSPTVFLESENFQNMKLSRGQILEDFYGQIVEKAQILKKKDHEILSQFIKGLPEQPRFCKLIHNKTVLVYAAAKMGEAY</sequence>
<comment type="caution">
    <text evidence="2">The sequence shown here is derived from an EMBL/GenBank/DDBJ whole genome shotgun (WGS) entry which is preliminary data.</text>
</comment>
<proteinExistence type="predicted"/>
<name>A0A8S3QN28_MYTED</name>
<reference evidence="2" key="1">
    <citation type="submission" date="2021-03" db="EMBL/GenBank/DDBJ databases">
        <authorList>
            <person name="Bekaert M."/>
        </authorList>
    </citation>
    <scope>NUCLEOTIDE SEQUENCE</scope>
</reference>
<evidence type="ECO:0000259" key="1">
    <source>
        <dbReference type="Pfam" id="PF03732"/>
    </source>
</evidence>
<keyword evidence="3" id="KW-1185">Reference proteome</keyword>
<protein>
    <recommendedName>
        <fullName evidence="1">Retrotransposon gag domain-containing protein</fullName>
    </recommendedName>
</protein>
<dbReference type="Proteomes" id="UP000683360">
    <property type="component" value="Unassembled WGS sequence"/>
</dbReference>
<dbReference type="OrthoDB" id="6123064at2759"/>
<dbReference type="InterPro" id="IPR005162">
    <property type="entry name" value="Retrotrans_gag_dom"/>
</dbReference>
<dbReference type="AlphaFoldDB" id="A0A8S3QN28"/>
<dbReference type="EMBL" id="CAJPWZ010000535">
    <property type="protein sequence ID" value="CAG2195848.1"/>
    <property type="molecule type" value="Genomic_DNA"/>
</dbReference>